<dbReference type="InterPro" id="IPR001173">
    <property type="entry name" value="Glyco_trans_2-like"/>
</dbReference>
<reference evidence="6 7" key="1">
    <citation type="submission" date="2017-03" db="EMBL/GenBank/DDBJ databases">
        <title>Comparative genomics of the toxic Baltic Sea cyanobacteria Nodularia spumigena UHCC 0039 and its response on varying salinity.</title>
        <authorList>
            <person name="Teikari J.E."/>
        </authorList>
    </citation>
    <scope>NUCLEOTIDE SEQUENCE [LARGE SCALE GENOMIC DNA]</scope>
    <source>
        <strain evidence="6 7">UHCC 0039</strain>
    </source>
</reference>
<dbReference type="Pfam" id="PF00535">
    <property type="entry name" value="Glycos_transf_2"/>
    <property type="match status" value="1"/>
</dbReference>
<name>A0A2S0Q8I7_NODSP</name>
<evidence type="ECO:0000256" key="1">
    <source>
        <dbReference type="ARBA" id="ARBA00006739"/>
    </source>
</evidence>
<feature type="transmembrane region" description="Helical" evidence="4">
    <location>
        <begin position="251"/>
        <end position="270"/>
    </location>
</feature>
<organism evidence="6 7">
    <name type="scientific">Nodularia spumigena UHCC 0039</name>
    <dbReference type="NCBI Taxonomy" id="1914872"/>
    <lineage>
        <taxon>Bacteria</taxon>
        <taxon>Bacillati</taxon>
        <taxon>Cyanobacteriota</taxon>
        <taxon>Cyanophyceae</taxon>
        <taxon>Nostocales</taxon>
        <taxon>Nodulariaceae</taxon>
        <taxon>Nodularia</taxon>
    </lineage>
</organism>
<evidence type="ECO:0000259" key="5">
    <source>
        <dbReference type="Pfam" id="PF00535"/>
    </source>
</evidence>
<evidence type="ECO:0000313" key="6">
    <source>
        <dbReference type="EMBL" id="AVZ30694.1"/>
    </source>
</evidence>
<dbReference type="GO" id="GO:0016757">
    <property type="term" value="F:glycosyltransferase activity"/>
    <property type="evidence" value="ECO:0007669"/>
    <property type="project" value="UniProtKB-KW"/>
</dbReference>
<dbReference type="SUPFAM" id="SSF53448">
    <property type="entry name" value="Nucleotide-diphospho-sugar transferases"/>
    <property type="match status" value="1"/>
</dbReference>
<evidence type="ECO:0000256" key="2">
    <source>
        <dbReference type="ARBA" id="ARBA00022676"/>
    </source>
</evidence>
<keyword evidence="4" id="KW-0812">Transmembrane</keyword>
<dbReference type="InterPro" id="IPR029044">
    <property type="entry name" value="Nucleotide-diphossugar_trans"/>
</dbReference>
<keyword evidence="4" id="KW-1133">Transmembrane helix</keyword>
<evidence type="ECO:0000256" key="4">
    <source>
        <dbReference type="SAM" id="Phobius"/>
    </source>
</evidence>
<dbReference type="EC" id="2.4.1.-" evidence="6"/>
<dbReference type="AlphaFoldDB" id="A0A2S0Q8I7"/>
<dbReference type="EMBL" id="CP020114">
    <property type="protein sequence ID" value="AVZ30694.1"/>
    <property type="molecule type" value="Genomic_DNA"/>
</dbReference>
<sequence>MIPTNTPHPTLTVAIPTYNEASNIERVVSGFLSTGYPNLIEVFIADGGSTDGTQDIVKNLALEDSRVKLIHNPLKIQSAGLNLILQECNGDIFLRADAHSDYAPNYIERCVEALLSSKALNVGGAQRFVAKTSFQAGVAIASKSVLGNGGAKYKNSEYDGYSETVYLGCFWKKALQEVSGYSTEATANEDAELNQKLLQKDKNAIYISSKILVWYYPRRTLKSLYIQYFKYGRGRYLTSIKHSLKSQIRGIIPFLVISLTTLLLLIDLLFPGLGLAIEILVVLGLLLPFLESLRVTLKLRNSFNSEIWRGDQYKIPSFLTRWFLCGIVLLTMPIAHSCGYGYQLVRHRVFRVSGW</sequence>
<dbReference type="CDD" id="cd02525">
    <property type="entry name" value="Succinoglycan_BP_ExoA"/>
    <property type="match status" value="1"/>
</dbReference>
<feature type="transmembrane region" description="Helical" evidence="4">
    <location>
        <begin position="318"/>
        <end position="342"/>
    </location>
</feature>
<proteinExistence type="inferred from homology"/>
<accession>A0A2S0Q8I7</accession>
<keyword evidence="4" id="KW-0472">Membrane</keyword>
<keyword evidence="3 6" id="KW-0808">Transferase</keyword>
<evidence type="ECO:0000256" key="3">
    <source>
        <dbReference type="ARBA" id="ARBA00022679"/>
    </source>
</evidence>
<dbReference type="RefSeq" id="WP_107806434.1">
    <property type="nucleotide sequence ID" value="NZ_CAWNZE010000001.1"/>
</dbReference>
<protein>
    <submittedName>
        <fullName evidence="6">Poly-beta-1,6-N-acetyl-D-glucosamine synthase</fullName>
        <ecNumber evidence="6">2.4.1.-</ecNumber>
    </submittedName>
</protein>
<comment type="similarity">
    <text evidence="1">Belongs to the glycosyltransferase 2 family.</text>
</comment>
<feature type="transmembrane region" description="Helical" evidence="4">
    <location>
        <begin position="276"/>
        <end position="297"/>
    </location>
</feature>
<dbReference type="GeneID" id="78017877"/>
<dbReference type="PANTHER" id="PTHR43630:SF1">
    <property type="entry name" value="POLY-BETA-1,6-N-ACETYL-D-GLUCOSAMINE SYNTHASE"/>
    <property type="match status" value="1"/>
</dbReference>
<evidence type="ECO:0000313" key="7">
    <source>
        <dbReference type="Proteomes" id="UP000244056"/>
    </source>
</evidence>
<dbReference type="PANTHER" id="PTHR43630">
    <property type="entry name" value="POLY-BETA-1,6-N-ACETYL-D-GLUCOSAMINE SYNTHASE"/>
    <property type="match status" value="1"/>
</dbReference>
<dbReference type="Proteomes" id="UP000244056">
    <property type="component" value="Chromosome"/>
</dbReference>
<dbReference type="KEGG" id="nsp:BMF81_02570"/>
<keyword evidence="2 6" id="KW-0328">Glycosyltransferase</keyword>
<feature type="domain" description="Glycosyltransferase 2-like" evidence="5">
    <location>
        <begin position="12"/>
        <end position="133"/>
    </location>
</feature>
<dbReference type="Gene3D" id="3.90.550.10">
    <property type="entry name" value="Spore Coat Polysaccharide Biosynthesis Protein SpsA, Chain A"/>
    <property type="match status" value="1"/>
</dbReference>
<gene>
    <name evidence="6" type="primary">pgaC</name>
    <name evidence="6" type="ORF">BMF81_02570</name>
</gene>